<accession>A0ABU7MI38</accession>
<name>A0ABU7MI38_9ACTN</name>
<evidence type="ECO:0000313" key="3">
    <source>
        <dbReference type="Proteomes" id="UP001347146"/>
    </source>
</evidence>
<dbReference type="Proteomes" id="UP001347146">
    <property type="component" value="Unassembled WGS sequence"/>
</dbReference>
<gene>
    <name evidence="2" type="ORF">VZC37_20720</name>
</gene>
<evidence type="ECO:0000256" key="1">
    <source>
        <dbReference type="SAM" id="Phobius"/>
    </source>
</evidence>
<organism evidence="2 3">
    <name type="scientific">Gordonia sesuvii</name>
    <dbReference type="NCBI Taxonomy" id="3116777"/>
    <lineage>
        <taxon>Bacteria</taxon>
        <taxon>Bacillati</taxon>
        <taxon>Actinomycetota</taxon>
        <taxon>Actinomycetes</taxon>
        <taxon>Mycobacteriales</taxon>
        <taxon>Gordoniaceae</taxon>
        <taxon>Gordonia</taxon>
    </lineage>
</organism>
<keyword evidence="3" id="KW-1185">Reference proteome</keyword>
<proteinExistence type="predicted"/>
<comment type="caution">
    <text evidence="2">The sequence shown here is derived from an EMBL/GenBank/DDBJ whole genome shotgun (WGS) entry which is preliminary data.</text>
</comment>
<feature type="transmembrane region" description="Helical" evidence="1">
    <location>
        <begin position="6"/>
        <end position="26"/>
    </location>
</feature>
<keyword evidence="1" id="KW-1133">Transmembrane helix</keyword>
<reference evidence="2 3" key="1">
    <citation type="submission" date="2024-01" db="EMBL/GenBank/DDBJ databases">
        <title>Draft genome sequence of Gordonia sp. LSe1-13.</title>
        <authorList>
            <person name="Suphannarot A."/>
            <person name="Mingma R."/>
        </authorList>
    </citation>
    <scope>NUCLEOTIDE SEQUENCE [LARGE SCALE GENOMIC DNA]</scope>
    <source>
        <strain evidence="2 3">LSe1-13</strain>
    </source>
</reference>
<keyword evidence="1" id="KW-0812">Transmembrane</keyword>
<dbReference type="EMBL" id="JAZDUF010000007">
    <property type="protein sequence ID" value="MEE3852775.1"/>
    <property type="molecule type" value="Genomic_DNA"/>
</dbReference>
<sequence length="163" mass="18539">MTTGWVAVLAPLLGVVLGVVITALFTSRREDKRWHRELDARRREELKSAVFEYVLSVTTLRFAEFDRAARRLSGKETSEERDDVRQNTYRLRAQSISRAHLLALLADHKDDELLTSRPPAVIELCRLISAGTNSPGAVEARDEDVQAALQLLIDDARERFVRR</sequence>
<protein>
    <recommendedName>
        <fullName evidence="4">Secreted protein</fullName>
    </recommendedName>
</protein>
<evidence type="ECO:0008006" key="4">
    <source>
        <dbReference type="Google" id="ProtNLM"/>
    </source>
</evidence>
<evidence type="ECO:0000313" key="2">
    <source>
        <dbReference type="EMBL" id="MEE3852775.1"/>
    </source>
</evidence>
<dbReference type="RefSeq" id="WP_330435290.1">
    <property type="nucleotide sequence ID" value="NZ_JAZDUF010000007.1"/>
</dbReference>
<keyword evidence="1" id="KW-0472">Membrane</keyword>